<comment type="caution">
    <text evidence="1">The sequence shown here is derived from an EMBL/GenBank/DDBJ whole genome shotgun (WGS) entry which is preliminary data.</text>
</comment>
<accession>A0A645IGJ7</accession>
<gene>
    <name evidence="1" type="ORF">SDC9_197722</name>
</gene>
<organism evidence="1">
    <name type="scientific">bioreactor metagenome</name>
    <dbReference type="NCBI Taxonomy" id="1076179"/>
    <lineage>
        <taxon>unclassified sequences</taxon>
        <taxon>metagenomes</taxon>
        <taxon>ecological metagenomes</taxon>
    </lineage>
</organism>
<sequence length="113" mass="12637">MVVDLEAAAFTQLLDAGHTLAGIPLTYEVLVQGGVEDDKLIIGGLYIKAFLGRNTDIHKVLGQLDGFAVDFHRVDFPGVQFRYHFGRVDASQGFTQQLDVFAENWACYLEVWF</sequence>
<dbReference type="AlphaFoldDB" id="A0A645IGJ7"/>
<evidence type="ECO:0000313" key="1">
    <source>
        <dbReference type="EMBL" id="MPN50096.1"/>
    </source>
</evidence>
<reference evidence="1" key="1">
    <citation type="submission" date="2019-08" db="EMBL/GenBank/DDBJ databases">
        <authorList>
            <person name="Kucharzyk K."/>
            <person name="Murdoch R.W."/>
            <person name="Higgins S."/>
            <person name="Loffler F."/>
        </authorList>
    </citation>
    <scope>NUCLEOTIDE SEQUENCE</scope>
</reference>
<protein>
    <submittedName>
        <fullName evidence="1">Uncharacterized protein</fullName>
    </submittedName>
</protein>
<name>A0A645IGJ7_9ZZZZ</name>
<proteinExistence type="predicted"/>
<dbReference type="EMBL" id="VSSQ01113946">
    <property type="protein sequence ID" value="MPN50096.1"/>
    <property type="molecule type" value="Genomic_DNA"/>
</dbReference>